<evidence type="ECO:0000313" key="2">
    <source>
        <dbReference type="Proteomes" id="UP001530400"/>
    </source>
</evidence>
<name>A0ABD3PF30_9STRA</name>
<reference evidence="1 2" key="1">
    <citation type="submission" date="2024-10" db="EMBL/GenBank/DDBJ databases">
        <title>Updated reference genomes for cyclostephanoid diatoms.</title>
        <authorList>
            <person name="Roberts W.R."/>
            <person name="Alverson A.J."/>
        </authorList>
    </citation>
    <scope>NUCLEOTIDE SEQUENCE [LARGE SCALE GENOMIC DNA]</scope>
    <source>
        <strain evidence="1 2">AJA010-31</strain>
    </source>
</reference>
<organism evidence="1 2">
    <name type="scientific">Cyclotella atomus</name>
    <dbReference type="NCBI Taxonomy" id="382360"/>
    <lineage>
        <taxon>Eukaryota</taxon>
        <taxon>Sar</taxon>
        <taxon>Stramenopiles</taxon>
        <taxon>Ochrophyta</taxon>
        <taxon>Bacillariophyta</taxon>
        <taxon>Coscinodiscophyceae</taxon>
        <taxon>Thalassiosirophycidae</taxon>
        <taxon>Stephanodiscales</taxon>
        <taxon>Stephanodiscaceae</taxon>
        <taxon>Cyclotella</taxon>
    </lineage>
</organism>
<accession>A0ABD3PF30</accession>
<gene>
    <name evidence="1" type="ORF">ACHAWO_001932</name>
</gene>
<dbReference type="InterPro" id="IPR053159">
    <property type="entry name" value="Hybrid_Histidine_Kinase"/>
</dbReference>
<sequence length="554" mass="63420">MKRWDFGGSFRYMQAALSLLSADSWSTHYDFVLNLHYQLAKAAYPCGAIEVAKFVLNEIDKRGKCLEDKLDAYDLLVTILQHHQDDLSLALDTCCKTLKLLGEDVPFDEDISAVTQIIELGRTRINTSFISSSEMLNMPRTKCKQSTEIMRFYYQLVLVSFTKGDREIGRARGLLCGYYISRWVSYCLNQKAICKHTPVALGFYSGMLVHGFGERNCREALRFGKIALQFLNENEDENELPSTYLPIYGFVLCLSEPIQACVEMHRRAYEVGMQIGNVSDAFSNLYFMIPRMIDCGEKLDVVKKQIDFFQQLAKTHSHSVLATYMQWYQDTITGLCDSRASPAVSPANADECNITDATSVHIIQLCLPAVYLGQYERVQFLMKKWDSLQFDEKNRMPWRTILISYYNGLAFAGLHRRKKNVRARLSCLENSISVLGKASNFSEWNFKAKLYLLLAEKQSIKGNYREAEAQYDTSIKAAQASRFIHEEALACELSARHYREKSHGDLDKALSLYRQAEKCYEEWGSPKKARQMKEAIHMIAMKGNVLPVEQKCIC</sequence>
<dbReference type="AlphaFoldDB" id="A0ABD3PF30"/>
<dbReference type="Proteomes" id="UP001530400">
    <property type="component" value="Unassembled WGS sequence"/>
</dbReference>
<dbReference type="PANTHER" id="PTHR43642">
    <property type="entry name" value="HYBRID SIGNAL TRANSDUCTION HISTIDINE KINASE G"/>
    <property type="match status" value="1"/>
</dbReference>
<evidence type="ECO:0000313" key="1">
    <source>
        <dbReference type="EMBL" id="KAL3786658.1"/>
    </source>
</evidence>
<dbReference type="SUPFAM" id="SSF48452">
    <property type="entry name" value="TPR-like"/>
    <property type="match status" value="1"/>
</dbReference>
<dbReference type="EMBL" id="JALLPJ020000640">
    <property type="protein sequence ID" value="KAL3786658.1"/>
    <property type="molecule type" value="Genomic_DNA"/>
</dbReference>
<dbReference type="InterPro" id="IPR011990">
    <property type="entry name" value="TPR-like_helical_dom_sf"/>
</dbReference>
<protein>
    <submittedName>
        <fullName evidence="1">Uncharacterized protein</fullName>
    </submittedName>
</protein>
<keyword evidence="2" id="KW-1185">Reference proteome</keyword>
<dbReference type="PANTHER" id="PTHR43642:SF1">
    <property type="entry name" value="HYBRID SIGNAL TRANSDUCTION HISTIDINE KINASE G"/>
    <property type="match status" value="1"/>
</dbReference>
<comment type="caution">
    <text evidence="1">The sequence shown here is derived from an EMBL/GenBank/DDBJ whole genome shotgun (WGS) entry which is preliminary data.</text>
</comment>
<proteinExistence type="predicted"/>